<evidence type="ECO:0000313" key="7">
    <source>
        <dbReference type="Proteomes" id="UP000242329"/>
    </source>
</evidence>
<dbReference type="STRING" id="1123382.SAMN02745221_00790"/>
<evidence type="ECO:0000256" key="3">
    <source>
        <dbReference type="PROSITE-ProRule" id="PRU00169"/>
    </source>
</evidence>
<organism evidence="6 7">
    <name type="scientific">Thermosyntropha lipolytica DSM 11003</name>
    <dbReference type="NCBI Taxonomy" id="1123382"/>
    <lineage>
        <taxon>Bacteria</taxon>
        <taxon>Bacillati</taxon>
        <taxon>Bacillota</taxon>
        <taxon>Clostridia</taxon>
        <taxon>Eubacteriales</taxon>
        <taxon>Syntrophomonadaceae</taxon>
        <taxon>Thermosyntropha</taxon>
    </lineage>
</organism>
<dbReference type="NCBIfam" id="TIGR00254">
    <property type="entry name" value="GGDEF"/>
    <property type="match status" value="1"/>
</dbReference>
<dbReference type="InterPro" id="IPR029787">
    <property type="entry name" value="Nucleotide_cyclase"/>
</dbReference>
<dbReference type="InterPro" id="IPR043128">
    <property type="entry name" value="Rev_trsase/Diguanyl_cyclase"/>
</dbReference>
<dbReference type="SUPFAM" id="SSF52172">
    <property type="entry name" value="CheY-like"/>
    <property type="match status" value="1"/>
</dbReference>
<dbReference type="RefSeq" id="WP_073090369.1">
    <property type="nucleotide sequence ID" value="NZ_FQWY01000009.1"/>
</dbReference>
<dbReference type="InterPro" id="IPR050469">
    <property type="entry name" value="Diguanylate_Cyclase"/>
</dbReference>
<dbReference type="InterPro" id="IPR001789">
    <property type="entry name" value="Sig_transdc_resp-reg_receiver"/>
</dbReference>
<dbReference type="CDD" id="cd17574">
    <property type="entry name" value="REC_OmpR"/>
    <property type="match status" value="1"/>
</dbReference>
<dbReference type="AlphaFoldDB" id="A0A1M5LXX1"/>
<gene>
    <name evidence="6" type="ORF">SAMN02745221_00790</name>
</gene>
<dbReference type="GO" id="GO:0000160">
    <property type="term" value="P:phosphorelay signal transduction system"/>
    <property type="evidence" value="ECO:0007669"/>
    <property type="project" value="InterPro"/>
</dbReference>
<accession>A0A1M5LXX1</accession>
<feature type="domain" description="Response regulatory" evidence="4">
    <location>
        <begin position="3"/>
        <end position="120"/>
    </location>
</feature>
<evidence type="ECO:0000259" key="5">
    <source>
        <dbReference type="PROSITE" id="PS50887"/>
    </source>
</evidence>
<dbReference type="PROSITE" id="PS50110">
    <property type="entry name" value="RESPONSE_REGULATORY"/>
    <property type="match status" value="1"/>
</dbReference>
<dbReference type="PANTHER" id="PTHR45138:SF9">
    <property type="entry name" value="DIGUANYLATE CYCLASE DGCM-RELATED"/>
    <property type="match status" value="1"/>
</dbReference>
<comment type="function">
    <text evidence="2">May play the central regulatory role in sporulation. It may be an element of the effector pathway responsible for the activation of sporulation genes in response to nutritional stress. Spo0A may act in concert with spo0H (a sigma factor) to control the expression of some genes that are critical to the sporulation process.</text>
</comment>
<dbReference type="CDD" id="cd01949">
    <property type="entry name" value="GGDEF"/>
    <property type="match status" value="1"/>
</dbReference>
<proteinExistence type="predicted"/>
<dbReference type="Proteomes" id="UP000242329">
    <property type="component" value="Unassembled WGS sequence"/>
</dbReference>
<evidence type="ECO:0000256" key="1">
    <source>
        <dbReference type="ARBA" id="ARBA00018672"/>
    </source>
</evidence>
<dbReference type="Pfam" id="PF00990">
    <property type="entry name" value="GGDEF"/>
    <property type="match status" value="1"/>
</dbReference>
<keyword evidence="7" id="KW-1185">Reference proteome</keyword>
<dbReference type="Gene3D" id="3.40.50.2300">
    <property type="match status" value="1"/>
</dbReference>
<dbReference type="SMART" id="SM00267">
    <property type="entry name" value="GGDEF"/>
    <property type="match status" value="1"/>
</dbReference>
<name>A0A1M5LXX1_9FIRM</name>
<feature type="domain" description="GGDEF" evidence="5">
    <location>
        <begin position="163"/>
        <end position="299"/>
    </location>
</feature>
<dbReference type="Pfam" id="PF00072">
    <property type="entry name" value="Response_reg"/>
    <property type="match status" value="1"/>
</dbReference>
<evidence type="ECO:0000256" key="2">
    <source>
        <dbReference type="ARBA" id="ARBA00024867"/>
    </source>
</evidence>
<dbReference type="InterPro" id="IPR011006">
    <property type="entry name" value="CheY-like_superfamily"/>
</dbReference>
<dbReference type="SUPFAM" id="SSF55073">
    <property type="entry name" value="Nucleotide cyclase"/>
    <property type="match status" value="1"/>
</dbReference>
<dbReference type="SMART" id="SM00448">
    <property type="entry name" value="REC"/>
    <property type="match status" value="1"/>
</dbReference>
<dbReference type="EMBL" id="FQWY01000009">
    <property type="protein sequence ID" value="SHG69954.1"/>
    <property type="molecule type" value="Genomic_DNA"/>
</dbReference>
<sequence>MAKVLIADDDAVSRRLLEGTLKAWGYEVITAANGQEAMEILSLPERPSLAIIDWVMPGMYGTEVCRRVRDNNSPGYVYIILLTARGGREDIVKGLESGADDYMIKPFYPEELKYRLKIGERIIKLEQDILKLARTDYLTGVLNRRAFMERLAEEIARMKREGKPLGIIIADIDFFKRVNDRYGHQAGDMVLKDFARSLKKACREYDLVGRYGGEEFIICLPGCDRENTFKTAERMRKVVELTPSYIEDIKKDIFITASFGVTSLEPGEEKRVDDLIKEADEALYKAKRTGRNRVVKADEIDKNIKEPPL</sequence>
<dbReference type="PANTHER" id="PTHR45138">
    <property type="entry name" value="REGULATORY COMPONENTS OF SENSORY TRANSDUCTION SYSTEM"/>
    <property type="match status" value="1"/>
</dbReference>
<dbReference type="FunFam" id="3.30.70.270:FF:000001">
    <property type="entry name" value="Diguanylate cyclase domain protein"/>
    <property type="match status" value="1"/>
</dbReference>
<dbReference type="Gene3D" id="3.30.70.270">
    <property type="match status" value="1"/>
</dbReference>
<feature type="modified residue" description="4-aspartylphosphate" evidence="3">
    <location>
        <position position="53"/>
    </location>
</feature>
<evidence type="ECO:0000259" key="4">
    <source>
        <dbReference type="PROSITE" id="PS50110"/>
    </source>
</evidence>
<dbReference type="PROSITE" id="PS50887">
    <property type="entry name" value="GGDEF"/>
    <property type="match status" value="1"/>
</dbReference>
<evidence type="ECO:0000313" key="6">
    <source>
        <dbReference type="EMBL" id="SHG69954.1"/>
    </source>
</evidence>
<keyword evidence="3" id="KW-0597">Phosphoprotein</keyword>
<dbReference type="InterPro" id="IPR000160">
    <property type="entry name" value="GGDEF_dom"/>
</dbReference>
<reference evidence="7" key="1">
    <citation type="submission" date="2016-11" db="EMBL/GenBank/DDBJ databases">
        <authorList>
            <person name="Varghese N."/>
            <person name="Submissions S."/>
        </authorList>
    </citation>
    <scope>NUCLEOTIDE SEQUENCE [LARGE SCALE GENOMIC DNA]</scope>
    <source>
        <strain evidence="7">DSM 11003</strain>
    </source>
</reference>
<protein>
    <recommendedName>
        <fullName evidence="1">Stage 0 sporulation protein A homolog</fullName>
    </recommendedName>
</protein>
<dbReference type="GO" id="GO:0052621">
    <property type="term" value="F:diguanylate cyclase activity"/>
    <property type="evidence" value="ECO:0007669"/>
    <property type="project" value="TreeGrafter"/>
</dbReference>
<dbReference type="OrthoDB" id="9804955at2"/>